<evidence type="ECO:0000313" key="2">
    <source>
        <dbReference type="Proteomes" id="UP000247780"/>
    </source>
</evidence>
<name>A0ABX5M634_9PROT</name>
<accession>A0ABX5M634</accession>
<protein>
    <submittedName>
        <fullName evidence="1">Uncharacterized protein</fullName>
    </submittedName>
</protein>
<dbReference type="RefSeq" id="WP_041353415.1">
    <property type="nucleotide sequence ID" value="NZ_FNNM01000003.1"/>
</dbReference>
<reference evidence="1 2" key="1">
    <citation type="submission" date="2018-04" db="EMBL/GenBank/DDBJ databases">
        <title>Active sludge and wastewater microbial communities from Klosterneuburg, Austria.</title>
        <authorList>
            <person name="Wagner M."/>
        </authorList>
    </citation>
    <scope>NUCLEOTIDE SEQUENCE [LARGE SCALE GENOMIC DNA]</scope>
    <source>
        <strain evidence="1 2">Nm 57</strain>
    </source>
</reference>
<dbReference type="EMBL" id="QICQ01000018">
    <property type="protein sequence ID" value="PXV80173.1"/>
    <property type="molecule type" value="Genomic_DNA"/>
</dbReference>
<comment type="caution">
    <text evidence="1">The sequence shown here is derived from an EMBL/GenBank/DDBJ whole genome shotgun (WGS) entry which is preliminary data.</text>
</comment>
<proteinExistence type="predicted"/>
<dbReference type="Proteomes" id="UP000247780">
    <property type="component" value="Unassembled WGS sequence"/>
</dbReference>
<gene>
    <name evidence="1" type="ORF">C8R14_11837</name>
</gene>
<organism evidence="1 2">
    <name type="scientific">Nitrosomonas eutropha</name>
    <dbReference type="NCBI Taxonomy" id="916"/>
    <lineage>
        <taxon>Bacteria</taxon>
        <taxon>Pseudomonadati</taxon>
        <taxon>Pseudomonadota</taxon>
        <taxon>Betaproteobacteria</taxon>
        <taxon>Nitrosomonadales</taxon>
        <taxon>Nitrosomonadaceae</taxon>
        <taxon>Nitrosomonas</taxon>
    </lineage>
</organism>
<sequence length="68" mass="7858">MPEMLSDPIADCKVNQLAFSQNFAQAKHARHNIEITALPKAVHRHLQNRKLLTTELRDNTRPEGWNQI</sequence>
<evidence type="ECO:0000313" key="1">
    <source>
        <dbReference type="EMBL" id="PXV80173.1"/>
    </source>
</evidence>
<keyword evidence="2" id="KW-1185">Reference proteome</keyword>